<name>A0A2T0SWQ9_9PSEU</name>
<sequence length="336" mass="37341">MVRDDQDVHPTDPTPHRHRAEHVGVEFDETVETCARMLEATPDLHYLAHYSNGVYDFSIDRLGDSGALSPHDRPTLSRAGRQLTAHLQHFDELLREPRTGALIRLVLESSHGTTVCNAMLPSVHLVAFTLEVLQDKASPTYLASDVVDRGLSELVTDLRNRIGLLSQNPGGFESLPSPSWPEGEHPVPRSWHLGGDERFAHAAALREACAEAVRADDLHFAAYCVDGTLVAWADQLDHPLLGPFFTQVAVHARRRFYQQFSRTINRHAASFNRTLNRPLDGTLTRMVFDVELGAIFSLRLGVGVHLVGVTLNQSRESATEIRLAALADRCEELTKD</sequence>
<dbReference type="OrthoDB" id="3354731at2"/>
<feature type="region of interest" description="Disordered" evidence="1">
    <location>
        <begin position="1"/>
        <end position="21"/>
    </location>
</feature>
<dbReference type="Proteomes" id="UP000239494">
    <property type="component" value="Unassembled WGS sequence"/>
</dbReference>
<evidence type="ECO:0000256" key="1">
    <source>
        <dbReference type="SAM" id="MobiDB-lite"/>
    </source>
</evidence>
<keyword evidence="3" id="KW-1185">Reference proteome</keyword>
<gene>
    <name evidence="2" type="ORF">CLV43_10949</name>
</gene>
<reference evidence="2 3" key="1">
    <citation type="submission" date="2018-03" db="EMBL/GenBank/DDBJ databases">
        <title>Genomic Encyclopedia of Archaeal and Bacterial Type Strains, Phase II (KMG-II): from individual species to whole genera.</title>
        <authorList>
            <person name="Goeker M."/>
        </authorList>
    </citation>
    <scope>NUCLEOTIDE SEQUENCE [LARGE SCALE GENOMIC DNA]</scope>
    <source>
        <strain evidence="2 3">DSM 44720</strain>
    </source>
</reference>
<evidence type="ECO:0000313" key="2">
    <source>
        <dbReference type="EMBL" id="PRY37829.1"/>
    </source>
</evidence>
<protein>
    <submittedName>
        <fullName evidence="2">Uncharacterized protein</fullName>
    </submittedName>
</protein>
<accession>A0A2T0SWQ9</accession>
<proteinExistence type="predicted"/>
<dbReference type="AlphaFoldDB" id="A0A2T0SWQ9"/>
<comment type="caution">
    <text evidence="2">The sequence shown here is derived from an EMBL/GenBank/DDBJ whole genome shotgun (WGS) entry which is preliminary data.</text>
</comment>
<dbReference type="EMBL" id="PVTF01000009">
    <property type="protein sequence ID" value="PRY37829.1"/>
    <property type="molecule type" value="Genomic_DNA"/>
</dbReference>
<dbReference type="RefSeq" id="WP_106190740.1">
    <property type="nucleotide sequence ID" value="NZ_PVTF01000009.1"/>
</dbReference>
<evidence type="ECO:0000313" key="3">
    <source>
        <dbReference type="Proteomes" id="UP000239494"/>
    </source>
</evidence>
<organism evidence="2 3">
    <name type="scientific">Umezawaea tangerina</name>
    <dbReference type="NCBI Taxonomy" id="84725"/>
    <lineage>
        <taxon>Bacteria</taxon>
        <taxon>Bacillati</taxon>
        <taxon>Actinomycetota</taxon>
        <taxon>Actinomycetes</taxon>
        <taxon>Pseudonocardiales</taxon>
        <taxon>Pseudonocardiaceae</taxon>
        <taxon>Umezawaea</taxon>
    </lineage>
</organism>
<feature type="compositionally biased region" description="Basic and acidic residues" evidence="1">
    <location>
        <begin position="1"/>
        <end position="10"/>
    </location>
</feature>